<proteinExistence type="predicted"/>
<evidence type="ECO:0000256" key="3">
    <source>
        <dbReference type="ARBA" id="ARBA00023043"/>
    </source>
</evidence>
<keyword evidence="2" id="KW-0677">Repeat</keyword>
<evidence type="ECO:0000259" key="6">
    <source>
        <dbReference type="PROSITE" id="PS50200"/>
    </source>
</evidence>
<feature type="region of interest" description="Disordered" evidence="5">
    <location>
        <begin position="108"/>
        <end position="137"/>
    </location>
</feature>
<dbReference type="InterPro" id="IPR048945">
    <property type="entry name" value="RASSF8/10_RA"/>
</dbReference>
<dbReference type="GO" id="GO:0005634">
    <property type="term" value="C:nucleus"/>
    <property type="evidence" value="ECO:0007669"/>
    <property type="project" value="UniProtKB-SubCell"/>
</dbReference>
<feature type="domain" description="Ras-associating" evidence="6">
    <location>
        <begin position="26"/>
        <end position="109"/>
    </location>
</feature>
<dbReference type="GO" id="GO:0007165">
    <property type="term" value="P:signal transduction"/>
    <property type="evidence" value="ECO:0007669"/>
    <property type="project" value="InterPro"/>
</dbReference>
<gene>
    <name evidence="7" type="primary">PPP1R13B</name>
    <name evidence="7" type="ORF">BLAG_LOCUS17068</name>
</gene>
<dbReference type="GO" id="GO:0042981">
    <property type="term" value="P:regulation of apoptotic process"/>
    <property type="evidence" value="ECO:0007669"/>
    <property type="project" value="InterPro"/>
</dbReference>
<protein>
    <submittedName>
        <fullName evidence="7">PPP1R13B protein</fullName>
    </submittedName>
</protein>
<dbReference type="PANTHER" id="PTHR24131:SF10">
    <property type="entry name" value="ANKYRIN-REPEAT, SH3-DOMAIN, AND PROLINE-RICH-REGION CONTAINING PROTEIN, ISOFORM B"/>
    <property type="match status" value="1"/>
</dbReference>
<dbReference type="PANTHER" id="PTHR24131">
    <property type="entry name" value="APOPTOSIS-STIMULATING OF P53 PROTEIN"/>
    <property type="match status" value="1"/>
</dbReference>
<comment type="subcellular location">
    <subcellularLocation>
        <location evidence="1">Nucleus</location>
    </subcellularLocation>
</comment>
<sequence>MARLPFAPRECLSVVEECGLDDPRCLDVILRVYLSNNNLTIAEVPITPETTCRDVVDCCKEPGEVNCHLAEHWRGSERPVGDDEKPFDILQQWGIHRDEVKFYLRHEGNMPTANGGEQGSRQPKKKNGVKEASPESQVSQVKLEAVIRFLPQQGKDWSGHFCDSSTLIFNSLVLLVPWNTWVKTRESSQGSALH</sequence>
<keyword evidence="3" id="KW-0040">ANK repeat</keyword>
<dbReference type="InterPro" id="IPR029071">
    <property type="entry name" value="Ubiquitin-like_domsf"/>
</dbReference>
<evidence type="ECO:0000256" key="5">
    <source>
        <dbReference type="SAM" id="MobiDB-lite"/>
    </source>
</evidence>
<evidence type="ECO:0000256" key="2">
    <source>
        <dbReference type="ARBA" id="ARBA00022737"/>
    </source>
</evidence>
<evidence type="ECO:0000313" key="8">
    <source>
        <dbReference type="Proteomes" id="UP000838412"/>
    </source>
</evidence>
<dbReference type="GO" id="GO:0002039">
    <property type="term" value="F:p53 binding"/>
    <property type="evidence" value="ECO:0007669"/>
    <property type="project" value="InterPro"/>
</dbReference>
<evidence type="ECO:0000256" key="1">
    <source>
        <dbReference type="ARBA" id="ARBA00004123"/>
    </source>
</evidence>
<dbReference type="PROSITE" id="PS50200">
    <property type="entry name" value="RA"/>
    <property type="match status" value="1"/>
</dbReference>
<evidence type="ECO:0000313" key="7">
    <source>
        <dbReference type="EMBL" id="CAH1261729.1"/>
    </source>
</evidence>
<dbReference type="AlphaFoldDB" id="A0A8J9ZT71"/>
<dbReference type="EMBL" id="OV696689">
    <property type="protein sequence ID" value="CAH1261729.1"/>
    <property type="molecule type" value="Genomic_DNA"/>
</dbReference>
<accession>A0A8J9ZT71</accession>
<organism evidence="7 8">
    <name type="scientific">Branchiostoma lanceolatum</name>
    <name type="common">Common lancelet</name>
    <name type="synonym">Amphioxus lanceolatum</name>
    <dbReference type="NCBI Taxonomy" id="7740"/>
    <lineage>
        <taxon>Eukaryota</taxon>
        <taxon>Metazoa</taxon>
        <taxon>Chordata</taxon>
        <taxon>Cephalochordata</taxon>
        <taxon>Leptocardii</taxon>
        <taxon>Amphioxiformes</taxon>
        <taxon>Branchiostomatidae</taxon>
        <taxon>Branchiostoma</taxon>
    </lineage>
</organism>
<evidence type="ECO:0000256" key="4">
    <source>
        <dbReference type="ARBA" id="ARBA00023242"/>
    </source>
</evidence>
<keyword evidence="4" id="KW-0539">Nucleus</keyword>
<dbReference type="SUPFAM" id="SSF54236">
    <property type="entry name" value="Ubiquitin-like"/>
    <property type="match status" value="1"/>
</dbReference>
<name>A0A8J9ZT71_BRALA</name>
<reference evidence="7" key="1">
    <citation type="submission" date="2022-01" db="EMBL/GenBank/DDBJ databases">
        <authorList>
            <person name="Braso-Vives M."/>
        </authorList>
    </citation>
    <scope>NUCLEOTIDE SEQUENCE</scope>
</reference>
<keyword evidence="8" id="KW-1185">Reference proteome</keyword>
<dbReference type="InterPro" id="IPR000159">
    <property type="entry name" value="RA_dom"/>
</dbReference>
<dbReference type="Pfam" id="PF21712">
    <property type="entry name" value="RASSF8-10_RA"/>
    <property type="match status" value="1"/>
</dbReference>
<dbReference type="CDD" id="cd16125">
    <property type="entry name" value="RA_ASPP1_2"/>
    <property type="match status" value="1"/>
</dbReference>
<dbReference type="Proteomes" id="UP000838412">
    <property type="component" value="Chromosome 4"/>
</dbReference>
<dbReference type="SMART" id="SM00314">
    <property type="entry name" value="RA"/>
    <property type="match status" value="1"/>
</dbReference>
<dbReference type="Gene3D" id="3.10.20.90">
    <property type="entry name" value="Phosphatidylinositol 3-kinase Catalytic Subunit, Chain A, domain 1"/>
    <property type="match status" value="1"/>
</dbReference>
<dbReference type="OrthoDB" id="10038642at2759"/>
<dbReference type="InterPro" id="IPR047163">
    <property type="entry name" value="ASPP1/2"/>
</dbReference>